<dbReference type="PANTHER" id="PTHR45649">
    <property type="entry name" value="AMINO-ACID PERMEASE BAT1"/>
    <property type="match status" value="1"/>
</dbReference>
<evidence type="ECO:0000256" key="6">
    <source>
        <dbReference type="SAM" id="Phobius"/>
    </source>
</evidence>
<feature type="transmembrane region" description="Helical" evidence="6">
    <location>
        <begin position="73"/>
        <end position="97"/>
    </location>
</feature>
<dbReference type="AlphaFoldDB" id="A0A6G1I1S9"/>
<accession>A0A6G1I1S9</accession>
<dbReference type="Proteomes" id="UP000799640">
    <property type="component" value="Unassembled WGS sequence"/>
</dbReference>
<comment type="subcellular location">
    <subcellularLocation>
        <location evidence="1">Membrane</location>
        <topology evidence="1">Multi-pass membrane protein</topology>
    </subcellularLocation>
</comment>
<keyword evidence="4 6" id="KW-1133">Transmembrane helix</keyword>
<gene>
    <name evidence="7" type="ORF">EJ06DRAFT_537221</name>
</gene>
<keyword evidence="5 6" id="KW-0472">Membrane</keyword>
<feature type="transmembrane region" description="Helical" evidence="6">
    <location>
        <begin position="233"/>
        <end position="255"/>
    </location>
</feature>
<reference evidence="7" key="1">
    <citation type="journal article" date="2020" name="Stud. Mycol.">
        <title>101 Dothideomycetes genomes: a test case for predicting lifestyles and emergence of pathogens.</title>
        <authorList>
            <person name="Haridas S."/>
            <person name="Albert R."/>
            <person name="Binder M."/>
            <person name="Bloem J."/>
            <person name="Labutti K."/>
            <person name="Salamov A."/>
            <person name="Andreopoulos B."/>
            <person name="Baker S."/>
            <person name="Barry K."/>
            <person name="Bills G."/>
            <person name="Bluhm B."/>
            <person name="Cannon C."/>
            <person name="Castanera R."/>
            <person name="Culley D."/>
            <person name="Daum C."/>
            <person name="Ezra D."/>
            <person name="Gonzalez J."/>
            <person name="Henrissat B."/>
            <person name="Kuo A."/>
            <person name="Liang C."/>
            <person name="Lipzen A."/>
            <person name="Lutzoni F."/>
            <person name="Magnuson J."/>
            <person name="Mondo S."/>
            <person name="Nolan M."/>
            <person name="Ohm R."/>
            <person name="Pangilinan J."/>
            <person name="Park H.-J."/>
            <person name="Ramirez L."/>
            <person name="Alfaro M."/>
            <person name="Sun H."/>
            <person name="Tritt A."/>
            <person name="Yoshinaga Y."/>
            <person name="Zwiers L.-H."/>
            <person name="Turgeon B."/>
            <person name="Goodwin S."/>
            <person name="Spatafora J."/>
            <person name="Crous P."/>
            <person name="Grigoriev I."/>
        </authorList>
    </citation>
    <scope>NUCLEOTIDE SEQUENCE</scope>
    <source>
        <strain evidence="7">CBS 262.69</strain>
    </source>
</reference>
<sequence length="512" mass="55976">MSTPGDDVKAYSERFGTAADRMDMYRMGKTQKLRRNFGFLSIFGFSMILLSTWETQLGSAVNGINNGGTAGMIYVYIGTFIGFSAVIASMAEMASMAPTAGGQYHWVSEFSPKEYQKFLSYMVGWLSALGWQTGAASSAFLAGTEIQALIVLNYPTTYHMKPWHGSLMVICLTIICGIFNTFLARKLPLVEGTVLILHVIGFFAVMIPLWILAPRTPAEEVFTSFMDNGWGNQGLSCLVGILTPTVALIGSDAATHMSEELQDASYTLPRAMMATAVFNGILGFLMLITFCFCLGDVDAVRASPAGALYPFVQVFADGTQSIGGATVMTSVLITLSVFCCITNIATASRQLFAFARDNGIPFAKVFAYVPPGWDIPLNAVILTLVFVSALSLINIGSTIAYNTITSLGVCALVSSYMVSISCVTLKRWRGEPLLKRRFSLGQYGMAINAFSVLFLLLVFVMCFFPPEPNPPPSVMNWSIIMYGAVMLFSLIYYYFKGRHVYVGPVKYVRKDQ</sequence>
<keyword evidence="2" id="KW-0813">Transport</keyword>
<evidence type="ECO:0000256" key="3">
    <source>
        <dbReference type="ARBA" id="ARBA00022692"/>
    </source>
</evidence>
<evidence type="ECO:0000256" key="4">
    <source>
        <dbReference type="ARBA" id="ARBA00022989"/>
    </source>
</evidence>
<evidence type="ECO:0000256" key="5">
    <source>
        <dbReference type="ARBA" id="ARBA00023136"/>
    </source>
</evidence>
<dbReference type="GO" id="GO:0022857">
    <property type="term" value="F:transmembrane transporter activity"/>
    <property type="evidence" value="ECO:0007669"/>
    <property type="project" value="InterPro"/>
</dbReference>
<feature type="transmembrane region" description="Helical" evidence="6">
    <location>
        <begin position="36"/>
        <end position="53"/>
    </location>
</feature>
<feature type="transmembrane region" description="Helical" evidence="6">
    <location>
        <begin position="365"/>
        <end position="393"/>
    </location>
</feature>
<organism evidence="7 8">
    <name type="scientific">Trichodelitschia bisporula</name>
    <dbReference type="NCBI Taxonomy" id="703511"/>
    <lineage>
        <taxon>Eukaryota</taxon>
        <taxon>Fungi</taxon>
        <taxon>Dikarya</taxon>
        <taxon>Ascomycota</taxon>
        <taxon>Pezizomycotina</taxon>
        <taxon>Dothideomycetes</taxon>
        <taxon>Dothideomycetes incertae sedis</taxon>
        <taxon>Phaeotrichales</taxon>
        <taxon>Phaeotrichaceae</taxon>
        <taxon>Trichodelitschia</taxon>
    </lineage>
</organism>
<dbReference type="OrthoDB" id="3257095at2759"/>
<feature type="transmembrane region" description="Helical" evidence="6">
    <location>
        <begin position="446"/>
        <end position="466"/>
    </location>
</feature>
<feature type="transmembrane region" description="Helical" evidence="6">
    <location>
        <begin position="195"/>
        <end position="213"/>
    </location>
</feature>
<dbReference type="PANTHER" id="PTHR45649:SF2">
    <property type="entry name" value="ACID PERMEASE, PUTATIVE-RELATED"/>
    <property type="match status" value="1"/>
</dbReference>
<name>A0A6G1I1S9_9PEZI</name>
<keyword evidence="3 6" id="KW-0812">Transmembrane</keyword>
<evidence type="ECO:0000256" key="1">
    <source>
        <dbReference type="ARBA" id="ARBA00004141"/>
    </source>
</evidence>
<dbReference type="PIRSF" id="PIRSF006060">
    <property type="entry name" value="AA_transporter"/>
    <property type="match status" value="1"/>
</dbReference>
<evidence type="ECO:0000313" key="8">
    <source>
        <dbReference type="Proteomes" id="UP000799640"/>
    </source>
</evidence>
<evidence type="ECO:0000256" key="2">
    <source>
        <dbReference type="ARBA" id="ARBA00022448"/>
    </source>
</evidence>
<feature type="transmembrane region" description="Helical" evidence="6">
    <location>
        <begin position="163"/>
        <end position="183"/>
    </location>
</feature>
<protein>
    <submittedName>
        <fullName evidence="7">Amino acid transporter</fullName>
    </submittedName>
</protein>
<dbReference type="Pfam" id="PF13520">
    <property type="entry name" value="AA_permease_2"/>
    <property type="match status" value="1"/>
</dbReference>
<dbReference type="Gene3D" id="1.20.1740.10">
    <property type="entry name" value="Amino acid/polyamine transporter I"/>
    <property type="match status" value="1"/>
</dbReference>
<dbReference type="InterPro" id="IPR002293">
    <property type="entry name" value="AA/rel_permease1"/>
</dbReference>
<feature type="transmembrane region" description="Helical" evidence="6">
    <location>
        <begin position="276"/>
        <end position="302"/>
    </location>
</feature>
<dbReference type="GO" id="GO:0016020">
    <property type="term" value="C:membrane"/>
    <property type="evidence" value="ECO:0007669"/>
    <property type="project" value="UniProtKB-SubCell"/>
</dbReference>
<feature type="transmembrane region" description="Helical" evidence="6">
    <location>
        <begin position="118"/>
        <end position="143"/>
    </location>
</feature>
<dbReference type="EMBL" id="ML996692">
    <property type="protein sequence ID" value="KAF2402027.1"/>
    <property type="molecule type" value="Genomic_DNA"/>
</dbReference>
<feature type="transmembrane region" description="Helical" evidence="6">
    <location>
        <begin position="478"/>
        <end position="495"/>
    </location>
</feature>
<evidence type="ECO:0000313" key="7">
    <source>
        <dbReference type="EMBL" id="KAF2402027.1"/>
    </source>
</evidence>
<proteinExistence type="predicted"/>
<keyword evidence="8" id="KW-1185">Reference proteome</keyword>
<feature type="transmembrane region" description="Helical" evidence="6">
    <location>
        <begin position="399"/>
        <end position="425"/>
    </location>
</feature>
<feature type="transmembrane region" description="Helical" evidence="6">
    <location>
        <begin position="322"/>
        <end position="344"/>
    </location>
</feature>